<dbReference type="CDD" id="cd00085">
    <property type="entry name" value="HNHc"/>
    <property type="match status" value="1"/>
</dbReference>
<dbReference type="STRING" id="47866.GA0074694_3107"/>
<gene>
    <name evidence="2" type="ORF">GA0074694_3107</name>
</gene>
<feature type="compositionally biased region" description="Basic and acidic residues" evidence="1">
    <location>
        <begin position="118"/>
        <end position="129"/>
    </location>
</feature>
<evidence type="ECO:0000313" key="3">
    <source>
        <dbReference type="Proteomes" id="UP000198906"/>
    </source>
</evidence>
<dbReference type="Gene3D" id="1.10.30.50">
    <property type="match status" value="1"/>
</dbReference>
<name>A0A1C6RXA4_9ACTN</name>
<feature type="region of interest" description="Disordered" evidence="1">
    <location>
        <begin position="25"/>
        <end position="47"/>
    </location>
</feature>
<organism evidence="2 3">
    <name type="scientific">Micromonospora inyonensis</name>
    <dbReference type="NCBI Taxonomy" id="47866"/>
    <lineage>
        <taxon>Bacteria</taxon>
        <taxon>Bacillati</taxon>
        <taxon>Actinomycetota</taxon>
        <taxon>Actinomycetes</taxon>
        <taxon>Micromonosporales</taxon>
        <taxon>Micromonosporaceae</taxon>
        <taxon>Micromonospora</taxon>
    </lineage>
</organism>
<dbReference type="AlphaFoldDB" id="A0A1C6RXA4"/>
<dbReference type="Proteomes" id="UP000198906">
    <property type="component" value="Unassembled WGS sequence"/>
</dbReference>
<dbReference type="EMBL" id="FMHU01000002">
    <property type="protein sequence ID" value="SCL21670.1"/>
    <property type="molecule type" value="Genomic_DNA"/>
</dbReference>
<reference evidence="3" key="1">
    <citation type="submission" date="2016-06" db="EMBL/GenBank/DDBJ databases">
        <authorList>
            <person name="Varghese N."/>
        </authorList>
    </citation>
    <scope>NUCLEOTIDE SEQUENCE [LARGE SCALE GENOMIC DNA]</scope>
    <source>
        <strain evidence="3">DSM 46123</strain>
    </source>
</reference>
<feature type="region of interest" description="Disordered" evidence="1">
    <location>
        <begin position="66"/>
        <end position="129"/>
    </location>
</feature>
<accession>A0A1C6RXA4</accession>
<proteinExistence type="predicted"/>
<evidence type="ECO:0000313" key="2">
    <source>
        <dbReference type="EMBL" id="SCL21670.1"/>
    </source>
</evidence>
<sequence>MPSRPCLDCGDITTGSRCHGCRLARGRQRERTRQRPSARQRGYTTEYERNRATLLAASTTCGICGHPGADQADHRTPTSHGGAPALANLRPAHGTKPCETCGRRCNQERGAPPIPSDSHTRSREAGHPG</sequence>
<keyword evidence="3" id="KW-1185">Reference proteome</keyword>
<evidence type="ECO:0000256" key="1">
    <source>
        <dbReference type="SAM" id="MobiDB-lite"/>
    </source>
</evidence>
<dbReference type="InterPro" id="IPR003615">
    <property type="entry name" value="HNH_nuc"/>
</dbReference>
<protein>
    <submittedName>
        <fullName evidence="2">5-methylcytosine-specific restriction enzyme A</fullName>
    </submittedName>
</protein>